<comment type="caution">
    <text evidence="1">The sequence shown here is derived from an EMBL/GenBank/DDBJ whole genome shotgun (WGS) entry which is preliminary data.</text>
</comment>
<dbReference type="InterPro" id="IPR001680">
    <property type="entry name" value="WD40_rpt"/>
</dbReference>
<dbReference type="Proteomes" id="UP000195570">
    <property type="component" value="Unassembled WGS sequence"/>
</dbReference>
<keyword evidence="1" id="KW-0282">Flagellum</keyword>
<dbReference type="VEuPathDB" id="TriTrypDB:TEOVI_000785400"/>
<dbReference type="InterPro" id="IPR052752">
    <property type="entry name" value="NACHT-WD_repeat"/>
</dbReference>
<dbReference type="SUPFAM" id="SSF50978">
    <property type="entry name" value="WD40 repeat-like"/>
    <property type="match status" value="1"/>
</dbReference>
<dbReference type="InterPro" id="IPR032675">
    <property type="entry name" value="LRR_dom_sf"/>
</dbReference>
<dbReference type="PANTHER" id="PTHR19871:SF14">
    <property type="entry name" value="DUF4062 DOMAIN-CONTAINING PROTEIN"/>
    <property type="match status" value="1"/>
</dbReference>
<dbReference type="PANTHER" id="PTHR19871">
    <property type="entry name" value="BETA TRANSDUCIN-RELATED PROTEIN"/>
    <property type="match status" value="1"/>
</dbReference>
<dbReference type="InterPro" id="IPR036322">
    <property type="entry name" value="WD40_repeat_dom_sf"/>
</dbReference>
<dbReference type="EMBL" id="CZPT02000982">
    <property type="protein sequence ID" value="SCU68435.1"/>
    <property type="molecule type" value="Genomic_DNA"/>
</dbReference>
<name>A0A1G4I9G2_TRYEQ</name>
<dbReference type="Gene3D" id="3.80.10.10">
    <property type="entry name" value="Ribonuclease Inhibitor"/>
    <property type="match status" value="1"/>
</dbReference>
<dbReference type="GeneID" id="92381788"/>
<proteinExistence type="predicted"/>
<keyword evidence="1" id="KW-0966">Cell projection</keyword>
<keyword evidence="1" id="KW-0969">Cilium</keyword>
<reference evidence="1" key="1">
    <citation type="submission" date="2016-09" db="EMBL/GenBank/DDBJ databases">
        <authorList>
            <person name="Hebert L."/>
            <person name="Moumen B."/>
        </authorList>
    </citation>
    <scope>NUCLEOTIDE SEQUENCE [LARGE SCALE GENOMIC DNA]</scope>
    <source>
        <strain evidence="1">OVI</strain>
    </source>
</reference>
<dbReference type="RefSeq" id="XP_067079595.1">
    <property type="nucleotide sequence ID" value="XM_067223494.1"/>
</dbReference>
<evidence type="ECO:0000313" key="2">
    <source>
        <dbReference type="Proteomes" id="UP000195570"/>
    </source>
</evidence>
<evidence type="ECO:0000313" key="1">
    <source>
        <dbReference type="EMBL" id="SCU68435.1"/>
    </source>
</evidence>
<protein>
    <submittedName>
        <fullName evidence="1">Flagellar Member 5</fullName>
    </submittedName>
</protein>
<keyword evidence="2" id="KW-1185">Reference proteome</keyword>
<accession>A0A1G4I9G2</accession>
<gene>
    <name evidence="1" type="ORF">TEOVI_000785400</name>
</gene>
<sequence length="1578" mass="177396">MTNAQSPVLLPSQFMPQKEDTRSTDAYEELVANYISLKAKMNPLLSSQVETIRFSEVVDLRRNYIGAVGLQAVTSLLVKNDKLKELIVPCSGLNNDSVAFFCRAMIKHRSLEKLDFSGNTISLTAGLAVLSLLQHNPGIVHADLSNTQVPEGVMKKIEKALERNRLCETAGNASGKEVATREECAEGRCAIEAFRVDAEGNRITGTVVEEKPATSTFASTMRETVRKADWMQKETVALDRLSTFTKSVVASGNKFVPLPHIESGWRLLEVAILAPPFIFHSETELLLNRVFPLLNEEFVGSRVHLNPLFSPPEEPAGVCLKNLRFAIQVDVLRDVEKSRFLTLELIGDREGDYRAMTANDMLNRQSLGAPYRLRSMSSQVVPSESPQAPPLQPVLHAAHRRAMEVSSWRIIATRKGTRKLGIPPSLAPLLTEEPPIEHPDYLQRQVRRTCTVAAKEVCPSQLICCDAAVKEKKWQEHQVFKQYVVEGADTPELVIPDYNAEFDRCGADGQVHLKHLEEFCQAVYERIQRVMSAHFPPVKEGHPSYFYGSAEKEKVLQKLKQYHEWLHTLLFSRLHCHLVKKNITNRLDLYVIAPPSRNSLLLHSADISAVSELISSFTWGLLTKSAQKCRVAYHTTHSALLTEEPTELRNIICTIIHQLYPNQEVYRSAIGEVDLGRLQRLFLDTITEKGKMAEQLNGNGDAKSDGNEKVITVVILDGIDNVIAPVEPCTALRMCEKTGKDVWEAPALRPGAFACLPYCLSRNVRLVLGCETDSTLYKQLQTRGKDSVEFLPVGNMTPNDFDDMLRPEVMGRIGVTLSDDDFMLIRQKEQALCPEYVLQVVDVLRSFNEAPGLGTHAIKVSLPGTVDGMVQQVYDKLNDSFGTALIRKCTRLLVCSRWGIHEPQLRAMLQLTCTRFNRLIRMMRPLIYSGTVCNIGTEGGNALNVRVCIRSRAFRELIKREDVLEEGSESDYKVWHGMLLRCYHDVVHEVLGREKGEVLLGLSSTNPFERTAVKELPYHAVEAQEAHVIHRVVLTMPYLMVVYRNSLGYHLVRELISAFNSFHESYEVGEYTFDEDVDVTTRQKPTSILRLRDYIYFLRQYNSKLTKYPHLVVGTAIESGNRYPYVSMDARAYVTQMLTITCPLRQRRLSFFTTMALSAKKQIHQRTITACCIPSRGKRIITASADRSICAVHPVTGAVEVQVRRSPSAVESLLWCETGAYHATVCHDRTLLIYDSAEMNIVSRCDGGTFGAPLTSVAFSARGRFYLVTTEDLYLRAYDTEKTSVVLDVDQRHFLEKCEMADINRIRGFTTVLPHRSEDEIFYSVCHNVVIMWQLSTARNAFEKERTFSLPFSVESGKMIRSCTHFLLYPAPFPPTASGHLPPPRQLRLCDVEAGREVAVLVSSCNHVVYQLSSNERMVAAGLEDGSVAVYRLPWSRIRQVGDAAVDVLTVTPTNHFSAFRYSALPTVSGLRFKWGDDGIFALGNDKQLKFWVLPRKHMPFPVPDDDTVDEMQGESIELMEEEPEDEVIEGVADAEFVHECEITAWDVATEPSDKAAAVVIGDPTGRLTMLRMWSPAT</sequence>
<organism evidence="1 2">
    <name type="scientific">Trypanosoma equiperdum</name>
    <dbReference type="NCBI Taxonomy" id="5694"/>
    <lineage>
        <taxon>Eukaryota</taxon>
        <taxon>Discoba</taxon>
        <taxon>Euglenozoa</taxon>
        <taxon>Kinetoplastea</taxon>
        <taxon>Metakinetoplastina</taxon>
        <taxon>Trypanosomatida</taxon>
        <taxon>Trypanosomatidae</taxon>
        <taxon>Trypanosoma</taxon>
    </lineage>
</organism>
<dbReference type="SMART" id="SM00320">
    <property type="entry name" value="WD40"/>
    <property type="match status" value="4"/>
</dbReference>
<dbReference type="Gene3D" id="2.130.10.10">
    <property type="entry name" value="YVTN repeat-like/Quinoprotein amine dehydrogenase"/>
    <property type="match status" value="1"/>
</dbReference>
<dbReference type="SUPFAM" id="SSF52047">
    <property type="entry name" value="RNI-like"/>
    <property type="match status" value="1"/>
</dbReference>
<dbReference type="InterPro" id="IPR015943">
    <property type="entry name" value="WD40/YVTN_repeat-like_dom_sf"/>
</dbReference>
<dbReference type="Pfam" id="PF00400">
    <property type="entry name" value="WD40"/>
    <property type="match status" value="1"/>
</dbReference>